<keyword evidence="1" id="KW-0732">Signal</keyword>
<dbReference type="Proteomes" id="UP000199356">
    <property type="component" value="Unassembled WGS sequence"/>
</dbReference>
<evidence type="ECO:0008006" key="4">
    <source>
        <dbReference type="Google" id="ProtNLM"/>
    </source>
</evidence>
<dbReference type="RefSeq" id="WP_093416647.1">
    <property type="nucleotide sequence ID" value="NZ_FOXA01000001.1"/>
</dbReference>
<sequence>MRIALIAALIAGGLAAQASGGGRATGFAEGATIDTRQKIIVSCFRGPWNDVIWDRPNSKFVESLVDVGYDYPTAHAIAERVCRDDRLVGNPEGLRREMIRIYHESPARP</sequence>
<dbReference type="STRING" id="441119.SAMN04488047_101270"/>
<protein>
    <recommendedName>
        <fullName evidence="4">HdeA/HdeB family protein</fullName>
    </recommendedName>
</protein>
<feature type="signal peptide" evidence="1">
    <location>
        <begin position="1"/>
        <end position="18"/>
    </location>
</feature>
<evidence type="ECO:0000313" key="2">
    <source>
        <dbReference type="EMBL" id="SFO87491.1"/>
    </source>
</evidence>
<accession>A0A1I5KSW6</accession>
<reference evidence="2 3" key="1">
    <citation type="submission" date="2016-10" db="EMBL/GenBank/DDBJ databases">
        <authorList>
            <person name="de Groot N.N."/>
        </authorList>
    </citation>
    <scope>NUCLEOTIDE SEQUENCE [LARGE SCALE GENOMIC DNA]</scope>
    <source>
        <strain evidence="2 3">DSM 19547</strain>
    </source>
</reference>
<feature type="chain" id="PRO_5011555908" description="HdeA/HdeB family protein" evidence="1">
    <location>
        <begin position="19"/>
        <end position="109"/>
    </location>
</feature>
<dbReference type="OrthoDB" id="7744610at2"/>
<gene>
    <name evidence="2" type="ORF">SAMN04488047_101270</name>
</gene>
<name>A0A1I5KSW6_9RHOB</name>
<evidence type="ECO:0000256" key="1">
    <source>
        <dbReference type="SAM" id="SignalP"/>
    </source>
</evidence>
<organism evidence="2 3">
    <name type="scientific">Tranquillimonas alkanivorans</name>
    <dbReference type="NCBI Taxonomy" id="441119"/>
    <lineage>
        <taxon>Bacteria</taxon>
        <taxon>Pseudomonadati</taxon>
        <taxon>Pseudomonadota</taxon>
        <taxon>Alphaproteobacteria</taxon>
        <taxon>Rhodobacterales</taxon>
        <taxon>Roseobacteraceae</taxon>
        <taxon>Tranquillimonas</taxon>
    </lineage>
</organism>
<dbReference type="EMBL" id="FOXA01000001">
    <property type="protein sequence ID" value="SFO87491.1"/>
    <property type="molecule type" value="Genomic_DNA"/>
</dbReference>
<keyword evidence="3" id="KW-1185">Reference proteome</keyword>
<proteinExistence type="predicted"/>
<dbReference type="AlphaFoldDB" id="A0A1I5KSW6"/>
<evidence type="ECO:0000313" key="3">
    <source>
        <dbReference type="Proteomes" id="UP000199356"/>
    </source>
</evidence>